<keyword evidence="10" id="KW-0846">Cobalamin</keyword>
<evidence type="ECO:0000256" key="3">
    <source>
        <dbReference type="ARBA" id="ARBA00001956"/>
    </source>
</evidence>
<dbReference type="Gene3D" id="1.10.1240.10">
    <property type="entry name" value="Methionine synthase domain"/>
    <property type="match status" value="1"/>
</dbReference>
<keyword evidence="15" id="KW-0486">Methionine biosynthesis</keyword>
<evidence type="ECO:0000256" key="10">
    <source>
        <dbReference type="ARBA" id="ARBA00022628"/>
    </source>
</evidence>
<evidence type="ECO:0000259" key="21">
    <source>
        <dbReference type="PROSITE" id="PS50972"/>
    </source>
</evidence>
<keyword evidence="11 19" id="KW-0808">Transferase</keyword>
<dbReference type="InterPro" id="IPR017215">
    <property type="entry name" value="MetH_bac"/>
</dbReference>
<comment type="cofactor">
    <cofactor evidence="3">
        <name>methylcob(III)alamin</name>
        <dbReference type="ChEBI" id="CHEBI:28115"/>
    </cofactor>
</comment>
<evidence type="ECO:0000256" key="16">
    <source>
        <dbReference type="ARBA" id="ARBA00023285"/>
    </source>
</evidence>
<dbReference type="SUPFAM" id="SSF47644">
    <property type="entry name" value="Methionine synthase domain"/>
    <property type="match status" value="1"/>
</dbReference>
<feature type="domain" description="B12-binding" evidence="22">
    <location>
        <begin position="672"/>
        <end position="798"/>
    </location>
</feature>
<dbReference type="PROSITE" id="PS51332">
    <property type="entry name" value="B12_BINDING"/>
    <property type="match status" value="1"/>
</dbReference>
<dbReference type="Gene3D" id="3.20.20.330">
    <property type="entry name" value="Homocysteine-binding-like domain"/>
    <property type="match status" value="1"/>
</dbReference>
<dbReference type="Pfam" id="PF02310">
    <property type="entry name" value="B12-binding"/>
    <property type="match status" value="1"/>
</dbReference>
<dbReference type="InterPro" id="IPR000489">
    <property type="entry name" value="Pterin-binding_dom"/>
</dbReference>
<keyword evidence="25" id="KW-1185">Reference proteome</keyword>
<evidence type="ECO:0000256" key="9">
    <source>
        <dbReference type="ARBA" id="ARBA00022605"/>
    </source>
</evidence>
<dbReference type="SUPFAM" id="SSF51717">
    <property type="entry name" value="Dihydropteroate synthetase-like"/>
    <property type="match status" value="1"/>
</dbReference>
<organism evidence="24 25">
    <name type="scientific">Neglectibacter timonensis</name>
    <dbReference type="NCBI Taxonomy" id="1776382"/>
    <lineage>
        <taxon>Bacteria</taxon>
        <taxon>Bacillati</taxon>
        <taxon>Bacillota</taxon>
        <taxon>Clostridia</taxon>
        <taxon>Eubacteriales</taxon>
        <taxon>Oscillospiraceae</taxon>
        <taxon>Neglectibacter</taxon>
    </lineage>
</organism>
<dbReference type="CDD" id="cd02070">
    <property type="entry name" value="corrinoid_protein_B12-BD"/>
    <property type="match status" value="1"/>
</dbReference>
<comment type="caution">
    <text evidence="24">The sequence shown here is derived from an EMBL/GenBank/DDBJ whole genome shotgun (WGS) entry which is preliminary data.</text>
</comment>
<dbReference type="SUPFAM" id="SSF82282">
    <property type="entry name" value="Homocysteine S-methyltransferase"/>
    <property type="match status" value="1"/>
</dbReference>
<evidence type="ECO:0000256" key="14">
    <source>
        <dbReference type="ARBA" id="ARBA00022833"/>
    </source>
</evidence>
<feature type="domain" description="Pterin-binding" evidence="21">
    <location>
        <begin position="315"/>
        <end position="562"/>
    </location>
</feature>
<feature type="binding site" evidence="19">
    <location>
        <position position="272"/>
    </location>
    <ligand>
        <name>Zn(2+)</name>
        <dbReference type="ChEBI" id="CHEBI:29105"/>
    </ligand>
</feature>
<keyword evidence="12" id="KW-0949">S-adenosyl-L-methionine</keyword>
<dbReference type="EC" id="2.1.1.13" evidence="6"/>
<evidence type="ECO:0000256" key="5">
    <source>
        <dbReference type="ARBA" id="ARBA00010398"/>
    </source>
</evidence>
<evidence type="ECO:0000256" key="15">
    <source>
        <dbReference type="ARBA" id="ARBA00023167"/>
    </source>
</evidence>
<evidence type="ECO:0000256" key="1">
    <source>
        <dbReference type="ARBA" id="ARBA00001700"/>
    </source>
</evidence>
<dbReference type="InterPro" id="IPR003759">
    <property type="entry name" value="Cbl-bd_cap"/>
</dbReference>
<feature type="binding site" evidence="19">
    <location>
        <position position="206"/>
    </location>
    <ligand>
        <name>Zn(2+)</name>
        <dbReference type="ChEBI" id="CHEBI:29105"/>
    </ligand>
</feature>
<dbReference type="InterPro" id="IPR036724">
    <property type="entry name" value="Cobalamin-bd_sf"/>
</dbReference>
<dbReference type="InterPro" id="IPR006158">
    <property type="entry name" value="Cobalamin-bd"/>
</dbReference>
<dbReference type="Pfam" id="PF02607">
    <property type="entry name" value="B12-binding_2"/>
    <property type="match status" value="1"/>
</dbReference>
<dbReference type="PROSITE" id="PS50970">
    <property type="entry name" value="HCY"/>
    <property type="match status" value="1"/>
</dbReference>
<dbReference type="Pfam" id="PF00809">
    <property type="entry name" value="Pterin_bind"/>
    <property type="match status" value="1"/>
</dbReference>
<dbReference type="InterPro" id="IPR036594">
    <property type="entry name" value="Meth_synthase_dom"/>
</dbReference>
<evidence type="ECO:0000256" key="13">
    <source>
        <dbReference type="ARBA" id="ARBA00022723"/>
    </source>
</evidence>
<keyword evidence="13 19" id="KW-0479">Metal-binding</keyword>
<feature type="domain" description="Hcy-binding" evidence="20">
    <location>
        <begin position="1"/>
        <end position="286"/>
    </location>
</feature>
<dbReference type="SUPFAM" id="SSF52242">
    <property type="entry name" value="Cobalamin (vitamin B12)-binding domain"/>
    <property type="match status" value="1"/>
</dbReference>
<evidence type="ECO:0000256" key="6">
    <source>
        <dbReference type="ARBA" id="ARBA00012032"/>
    </source>
</evidence>
<gene>
    <name evidence="24" type="ORF">NE695_04275</name>
</gene>
<name>A0ABT1RX03_9FIRM</name>
<proteinExistence type="inferred from homology"/>
<keyword evidence="9" id="KW-0028">Amino-acid biosynthesis</keyword>
<accession>A0ABT1RX03</accession>
<dbReference type="EMBL" id="JANFZH010000006">
    <property type="protein sequence ID" value="MCQ4839128.1"/>
    <property type="molecule type" value="Genomic_DNA"/>
</dbReference>
<dbReference type="Proteomes" id="UP001524473">
    <property type="component" value="Unassembled WGS sequence"/>
</dbReference>
<dbReference type="PROSITE" id="PS50972">
    <property type="entry name" value="PTERIN_BINDING"/>
    <property type="match status" value="1"/>
</dbReference>
<sequence length="798" mass="85666">MHTILSRLGNEILFFDGAMGTTLQKKGLPTGELPELWDILKPEVIREIHRSYLQVGCTVLKTNTFGANRFKLMESGHSVQEIVQEGVKLAKEAAAPYSAAVALDVGPTGKLLAPIGDLEFEDAIAAYREIMSAGVQAGADCILIETMSDLYEIKSAVIAAKEGAPSLPVFVTMTVNEQGKLLTGADLETAAAVLEGLRVDAIGLNCGLGPQPMVSLVQQLRRATSLPILVNPNAGLPREEDGRTVYDVEPDEFSKTMVEIIYAGANAVGGCCGTTPKHLFETVARCQALPSPVIKQQKRTVVASGNRSARFGGRPVIIGERINPTGKPKFKQALREENLSYILQEGIVQQDNGADILDVNVGLPEIDEPKMMCRVLRELQAVTELPLQIDTSDPKTMADAMRIYNGKPLVNSVTAKEASMHSVFPLIQKYGGVVIGLTITEGGIPETAQGRLEAARKIIDTAAEYGIGKEDIIIDPLTMAVSAGQDSALVTLEALRQIHAELGVCTSLGVSNISFGLPQRETVTSTFFLMALQSGLNAAIMNPNSDIMMRAYRSYCALCGFDNNCMNFIAAYSQSKENVVSKTMPGYSLFSTIEKGLKEAAAEAAAALAQTTSSLEIIDQEIIPALDSVGEKFEKGVLFLPQLLMSAEAAKAAFDVIRAKLDPSKQEVSQKCLTIVIATVKGDVHDIGKNIVKVLLENYGFAVIDLGKDVASETILETVKRENAELVGLSALMTTTVASMKETIDLLKREAPHCKIMVGGAVLNQEYADLIGADFYGKDAMASVRYASEIEKELSGKS</sequence>
<keyword evidence="16" id="KW-0170">Cobalt</keyword>
<evidence type="ECO:0000259" key="22">
    <source>
        <dbReference type="PROSITE" id="PS51332"/>
    </source>
</evidence>
<evidence type="ECO:0000256" key="11">
    <source>
        <dbReference type="ARBA" id="ARBA00022679"/>
    </source>
</evidence>
<dbReference type="RefSeq" id="WP_256191595.1">
    <property type="nucleotide sequence ID" value="NZ_JANFZG010000008.1"/>
</dbReference>
<evidence type="ECO:0000259" key="20">
    <source>
        <dbReference type="PROSITE" id="PS50970"/>
    </source>
</evidence>
<evidence type="ECO:0000256" key="12">
    <source>
        <dbReference type="ARBA" id="ARBA00022691"/>
    </source>
</evidence>
<comment type="similarity">
    <text evidence="5">Belongs to the vitamin-B12 dependent methionine synthase family.</text>
</comment>
<dbReference type="InterPro" id="IPR036589">
    <property type="entry name" value="HCY_dom_sf"/>
</dbReference>
<dbReference type="Gene3D" id="3.40.50.280">
    <property type="entry name" value="Cobalamin-binding domain"/>
    <property type="match status" value="1"/>
</dbReference>
<keyword evidence="8 19" id="KW-0489">Methyltransferase</keyword>
<evidence type="ECO:0000256" key="18">
    <source>
        <dbReference type="ARBA" id="ARBA00031040"/>
    </source>
</evidence>
<comment type="cofactor">
    <cofactor evidence="2 19">
        <name>Zn(2+)</name>
        <dbReference type="ChEBI" id="CHEBI:29105"/>
    </cofactor>
</comment>
<dbReference type="PANTHER" id="PTHR45833:SF1">
    <property type="entry name" value="METHIONINE SYNTHASE"/>
    <property type="match status" value="1"/>
</dbReference>
<dbReference type="InterPro" id="IPR003726">
    <property type="entry name" value="HCY_dom"/>
</dbReference>
<evidence type="ECO:0000256" key="7">
    <source>
        <dbReference type="ARBA" id="ARBA00013998"/>
    </source>
</evidence>
<evidence type="ECO:0000256" key="17">
    <source>
        <dbReference type="ARBA" id="ARBA00025552"/>
    </source>
</evidence>
<dbReference type="InterPro" id="IPR011005">
    <property type="entry name" value="Dihydropteroate_synth-like_sf"/>
</dbReference>
<evidence type="ECO:0000256" key="4">
    <source>
        <dbReference type="ARBA" id="ARBA00005178"/>
    </source>
</evidence>
<dbReference type="PROSITE" id="PS51337">
    <property type="entry name" value="B12_BINDING_NTER"/>
    <property type="match status" value="1"/>
</dbReference>
<reference evidence="24 25" key="1">
    <citation type="submission" date="2022-06" db="EMBL/GenBank/DDBJ databases">
        <title>Isolation of gut microbiota from human fecal samples.</title>
        <authorList>
            <person name="Pamer E.G."/>
            <person name="Barat B."/>
            <person name="Waligurski E."/>
            <person name="Medina S."/>
            <person name="Paddock L."/>
            <person name="Mostad J."/>
        </authorList>
    </citation>
    <scope>NUCLEOTIDE SEQUENCE [LARGE SCALE GENOMIC DNA]</scope>
    <source>
        <strain evidence="24 25">DFI.9.73</strain>
    </source>
</reference>
<feature type="binding site" evidence="19">
    <location>
        <position position="271"/>
    </location>
    <ligand>
        <name>Zn(2+)</name>
        <dbReference type="ChEBI" id="CHEBI:29105"/>
    </ligand>
</feature>
<evidence type="ECO:0000256" key="19">
    <source>
        <dbReference type="PROSITE-ProRule" id="PRU00333"/>
    </source>
</evidence>
<protein>
    <recommendedName>
        <fullName evidence="7">Methionine synthase</fullName>
        <ecNumber evidence="6">2.1.1.13</ecNumber>
    </recommendedName>
    <alternativeName>
        <fullName evidence="18">5-methyltetrahydrofolate--homocysteine methyltransferase</fullName>
    </alternativeName>
</protein>
<dbReference type="Pfam" id="PF02574">
    <property type="entry name" value="S-methyl_trans"/>
    <property type="match status" value="1"/>
</dbReference>
<evidence type="ECO:0000256" key="8">
    <source>
        <dbReference type="ARBA" id="ARBA00022603"/>
    </source>
</evidence>
<keyword evidence="14 19" id="KW-0862">Zinc</keyword>
<evidence type="ECO:0000313" key="24">
    <source>
        <dbReference type="EMBL" id="MCQ4839128.1"/>
    </source>
</evidence>
<dbReference type="PIRSF" id="PIRSF037472">
    <property type="entry name" value="DHPS_mtfrase"/>
    <property type="match status" value="1"/>
</dbReference>
<dbReference type="Gene3D" id="3.20.20.20">
    <property type="entry name" value="Dihydropteroate synthase-like"/>
    <property type="match status" value="1"/>
</dbReference>
<feature type="domain" description="B12-binding N-terminal" evidence="23">
    <location>
        <begin position="576"/>
        <end position="669"/>
    </location>
</feature>
<comment type="catalytic activity">
    <reaction evidence="1">
        <text>(6S)-5-methyl-5,6,7,8-tetrahydrofolate + L-homocysteine = (6S)-5,6,7,8-tetrahydrofolate + L-methionine</text>
        <dbReference type="Rhea" id="RHEA:11172"/>
        <dbReference type="ChEBI" id="CHEBI:18608"/>
        <dbReference type="ChEBI" id="CHEBI:57453"/>
        <dbReference type="ChEBI" id="CHEBI:57844"/>
        <dbReference type="ChEBI" id="CHEBI:58199"/>
        <dbReference type="EC" id="2.1.1.13"/>
    </reaction>
</comment>
<dbReference type="SMART" id="SM01018">
    <property type="entry name" value="B12-binding_2"/>
    <property type="match status" value="1"/>
</dbReference>
<evidence type="ECO:0000259" key="23">
    <source>
        <dbReference type="PROSITE" id="PS51337"/>
    </source>
</evidence>
<dbReference type="PANTHER" id="PTHR45833">
    <property type="entry name" value="METHIONINE SYNTHASE"/>
    <property type="match status" value="1"/>
</dbReference>
<dbReference type="InterPro" id="IPR050554">
    <property type="entry name" value="Met_Synthase/Corrinoid"/>
</dbReference>
<evidence type="ECO:0000313" key="25">
    <source>
        <dbReference type="Proteomes" id="UP001524473"/>
    </source>
</evidence>
<comment type="pathway">
    <text evidence="4">Amino-acid biosynthesis; L-methionine biosynthesis via de novo pathway; L-methionine from L-homocysteine (MetH route): step 1/1.</text>
</comment>
<evidence type="ECO:0000256" key="2">
    <source>
        <dbReference type="ARBA" id="ARBA00001947"/>
    </source>
</evidence>
<comment type="function">
    <text evidence="17">Catalyzes the transfer of a methyl group from methyl-cobalamin to homocysteine, yielding enzyme-bound cob(I)alamin and methionine. Subsequently, remethylates the cofactor using methyltetrahydrofolate.</text>
</comment>